<name>A0ABP0GRG9_CLALP</name>
<keyword evidence="2" id="KW-1185">Reference proteome</keyword>
<proteinExistence type="predicted"/>
<sequence>MEVGLRNHNQQNITFLVLQVLHGFSESVCDDDLSQPRDHFFSKYCRVTDSSELFRDVGKHRESLESLDSLNLRHHEDTRFVYSCSKRHYKRSIKWYVIASVVKQKDAFSNTKPNHSY</sequence>
<accession>A0ABP0GRG9</accession>
<protein>
    <submittedName>
        <fullName evidence="1">Uncharacterized protein</fullName>
    </submittedName>
</protein>
<evidence type="ECO:0000313" key="1">
    <source>
        <dbReference type="EMBL" id="CAK8693958.1"/>
    </source>
</evidence>
<gene>
    <name evidence="1" type="ORF">CVLEPA_LOCUS27242</name>
</gene>
<organism evidence="1 2">
    <name type="scientific">Clavelina lepadiformis</name>
    <name type="common">Light-bulb sea squirt</name>
    <name type="synonym">Ascidia lepadiformis</name>
    <dbReference type="NCBI Taxonomy" id="159417"/>
    <lineage>
        <taxon>Eukaryota</taxon>
        <taxon>Metazoa</taxon>
        <taxon>Chordata</taxon>
        <taxon>Tunicata</taxon>
        <taxon>Ascidiacea</taxon>
        <taxon>Aplousobranchia</taxon>
        <taxon>Clavelinidae</taxon>
        <taxon>Clavelina</taxon>
    </lineage>
</organism>
<comment type="caution">
    <text evidence="1">The sequence shown here is derived from an EMBL/GenBank/DDBJ whole genome shotgun (WGS) entry which is preliminary data.</text>
</comment>
<evidence type="ECO:0000313" key="2">
    <source>
        <dbReference type="Proteomes" id="UP001642483"/>
    </source>
</evidence>
<dbReference type="Proteomes" id="UP001642483">
    <property type="component" value="Unassembled WGS sequence"/>
</dbReference>
<reference evidence="1 2" key="1">
    <citation type="submission" date="2024-02" db="EMBL/GenBank/DDBJ databases">
        <authorList>
            <person name="Daric V."/>
            <person name="Darras S."/>
        </authorList>
    </citation>
    <scope>NUCLEOTIDE SEQUENCE [LARGE SCALE GENOMIC DNA]</scope>
</reference>
<dbReference type="EMBL" id="CAWYQH010000141">
    <property type="protein sequence ID" value="CAK8693958.1"/>
    <property type="molecule type" value="Genomic_DNA"/>
</dbReference>